<dbReference type="Pfam" id="PF01695">
    <property type="entry name" value="IstB_IS21"/>
    <property type="match status" value="1"/>
</dbReference>
<dbReference type="AlphaFoldDB" id="A0A1M6C5A2"/>
<reference evidence="2 3" key="1">
    <citation type="submission" date="2016-11" db="EMBL/GenBank/DDBJ databases">
        <authorList>
            <person name="Jaros S."/>
            <person name="Januszkiewicz K."/>
            <person name="Wedrychowicz H."/>
        </authorList>
    </citation>
    <scope>NUCLEOTIDE SEQUENCE [LARGE SCALE GENOMIC DNA]</scope>
    <source>
        <strain evidence="2 3">DSM 3074</strain>
    </source>
</reference>
<proteinExistence type="predicted"/>
<evidence type="ECO:0000313" key="2">
    <source>
        <dbReference type="EMBL" id="SHI56142.1"/>
    </source>
</evidence>
<dbReference type="InterPro" id="IPR027417">
    <property type="entry name" value="P-loop_NTPase"/>
</dbReference>
<dbReference type="Gene3D" id="3.40.50.300">
    <property type="entry name" value="P-loop containing nucleotide triphosphate hydrolases"/>
    <property type="match status" value="1"/>
</dbReference>
<feature type="domain" description="AAA+ ATPase" evidence="1">
    <location>
        <begin position="103"/>
        <end position="228"/>
    </location>
</feature>
<dbReference type="InterPro" id="IPR002611">
    <property type="entry name" value="IstB_ATP-bd"/>
</dbReference>
<dbReference type="GO" id="GO:0005524">
    <property type="term" value="F:ATP binding"/>
    <property type="evidence" value="ECO:0007669"/>
    <property type="project" value="InterPro"/>
</dbReference>
<sequence length="256" mass="29109">MNGLPSGDEPIDPKELCKECIGLSYCKQEITGMVPVEEEYYGSVRTRLHFCQYEARKRGQEKVDRLFRDAKIPERYTDCGWSDFHINSHNQEAVNAAYEVIEKQSGAIFYGNRGTGKTMLVSIIANEMAKNGVPVLFTSVPELFDAIRSRFTTGNAKDIVDGVKDADFLILDDMGTEKMTDWVSEQLFIIINHRYNRNLPLVITTNYDPRTFAAKLCIQSKDGLDKIPAERIMSRLKAMCKFVKVAGGDWRMQEVQ</sequence>
<dbReference type="PANTHER" id="PTHR30050">
    <property type="entry name" value="CHROMOSOMAL REPLICATION INITIATOR PROTEIN DNAA"/>
    <property type="match status" value="1"/>
</dbReference>
<dbReference type="Proteomes" id="UP000191240">
    <property type="component" value="Unassembled WGS sequence"/>
</dbReference>
<evidence type="ECO:0000313" key="3">
    <source>
        <dbReference type="Proteomes" id="UP000191240"/>
    </source>
</evidence>
<evidence type="ECO:0000259" key="1">
    <source>
        <dbReference type="SMART" id="SM00382"/>
    </source>
</evidence>
<organism evidence="2 3">
    <name type="scientific">Anaerovibrio lipolyticus DSM 3074</name>
    <dbReference type="NCBI Taxonomy" id="1120997"/>
    <lineage>
        <taxon>Bacteria</taxon>
        <taxon>Bacillati</taxon>
        <taxon>Bacillota</taxon>
        <taxon>Negativicutes</taxon>
        <taxon>Selenomonadales</taxon>
        <taxon>Selenomonadaceae</taxon>
        <taxon>Anaerovibrio</taxon>
    </lineage>
</organism>
<dbReference type="InterPro" id="IPR003593">
    <property type="entry name" value="AAA+_ATPase"/>
</dbReference>
<dbReference type="CDD" id="cd00009">
    <property type="entry name" value="AAA"/>
    <property type="match status" value="1"/>
</dbReference>
<name>A0A1M6C5A2_9FIRM</name>
<dbReference type="SMART" id="SM00382">
    <property type="entry name" value="AAA"/>
    <property type="match status" value="1"/>
</dbReference>
<accession>A0A1M6C5A2</accession>
<dbReference type="PANTHER" id="PTHR30050:SF4">
    <property type="entry name" value="ATP-BINDING PROTEIN RV3427C IN INSERTION SEQUENCE-RELATED"/>
    <property type="match status" value="1"/>
</dbReference>
<dbReference type="SUPFAM" id="SSF52540">
    <property type="entry name" value="P-loop containing nucleoside triphosphate hydrolases"/>
    <property type="match status" value="1"/>
</dbReference>
<dbReference type="EMBL" id="FQYW01000007">
    <property type="protein sequence ID" value="SHI56142.1"/>
    <property type="molecule type" value="Genomic_DNA"/>
</dbReference>
<dbReference type="GO" id="GO:0006260">
    <property type="term" value="P:DNA replication"/>
    <property type="evidence" value="ECO:0007669"/>
    <property type="project" value="TreeGrafter"/>
</dbReference>
<protein>
    <submittedName>
        <fullName evidence="2">Primosomal protein DnaI</fullName>
    </submittedName>
</protein>
<gene>
    <name evidence="2" type="ORF">SAMN02745671_01005</name>
</gene>